<dbReference type="EMBL" id="UINC01176002">
    <property type="protein sequence ID" value="SVD82924.1"/>
    <property type="molecule type" value="Genomic_DNA"/>
</dbReference>
<keyword evidence="1" id="KW-0175">Coiled coil</keyword>
<proteinExistence type="predicted"/>
<organism evidence="2">
    <name type="scientific">marine metagenome</name>
    <dbReference type="NCBI Taxonomy" id="408172"/>
    <lineage>
        <taxon>unclassified sequences</taxon>
        <taxon>metagenomes</taxon>
        <taxon>ecological metagenomes</taxon>
    </lineage>
</organism>
<feature type="non-terminal residue" evidence="2">
    <location>
        <position position="263"/>
    </location>
</feature>
<gene>
    <name evidence="2" type="ORF">METZ01_LOCUS435778</name>
</gene>
<reference evidence="2" key="1">
    <citation type="submission" date="2018-05" db="EMBL/GenBank/DDBJ databases">
        <authorList>
            <person name="Lanie J.A."/>
            <person name="Ng W.-L."/>
            <person name="Kazmierczak K.M."/>
            <person name="Andrzejewski T.M."/>
            <person name="Davidsen T.M."/>
            <person name="Wayne K.J."/>
            <person name="Tettelin H."/>
            <person name="Glass J.I."/>
            <person name="Rusch D."/>
            <person name="Podicherti R."/>
            <person name="Tsui H.-C.T."/>
            <person name="Winkler M.E."/>
        </authorList>
    </citation>
    <scope>NUCLEOTIDE SEQUENCE</scope>
</reference>
<feature type="coiled-coil region" evidence="1">
    <location>
        <begin position="70"/>
        <end position="176"/>
    </location>
</feature>
<evidence type="ECO:0000256" key="1">
    <source>
        <dbReference type="SAM" id="Coils"/>
    </source>
</evidence>
<sequence>MKAEPESIGNLKNNFADIDLYKENQTDENGNFIPGVSHHNRLRTLLGKFYKARKDTLSELYSSRQMTADRDRALRESQRLYDNMKEEKEKWEASSRDFELKFQSSQADLANEKEERQQEKEAFETEVKGLKNLTAQLEKEKQDLDQQRLAQIDELKAQHGVKVNELTREIQIAEKRGYQTGIDYMMKQQTGANVAGDANKTDNVFAGIGEDVNSPPPPPGPAGSVTTPEEVSKYGLATSIARIDKSSGMLMLPVGSEKGIARG</sequence>
<evidence type="ECO:0000313" key="2">
    <source>
        <dbReference type="EMBL" id="SVD82924.1"/>
    </source>
</evidence>
<dbReference type="AlphaFoldDB" id="A0A382YI71"/>
<protein>
    <submittedName>
        <fullName evidence="2">Uncharacterized protein</fullName>
    </submittedName>
</protein>
<accession>A0A382YI71</accession>
<name>A0A382YI71_9ZZZZ</name>